<dbReference type="PIRSF" id="PIRSF037227">
    <property type="entry name" value="Aminobenzoyl-glu_utiliz_pB"/>
    <property type="match status" value="1"/>
</dbReference>
<evidence type="ECO:0000313" key="4">
    <source>
        <dbReference type="Proteomes" id="UP000824250"/>
    </source>
</evidence>
<dbReference type="SUPFAM" id="SSF55031">
    <property type="entry name" value="Bacterial exopeptidase dimerisation domain"/>
    <property type="match status" value="1"/>
</dbReference>
<reference evidence="3" key="2">
    <citation type="journal article" date="2021" name="PeerJ">
        <title>Extensive microbial diversity within the chicken gut microbiome revealed by metagenomics and culture.</title>
        <authorList>
            <person name="Gilroy R."/>
            <person name="Ravi A."/>
            <person name="Getino M."/>
            <person name="Pursley I."/>
            <person name="Horton D.L."/>
            <person name="Alikhan N.F."/>
            <person name="Baker D."/>
            <person name="Gharbi K."/>
            <person name="Hall N."/>
            <person name="Watson M."/>
            <person name="Adriaenssens E.M."/>
            <person name="Foster-Nyarko E."/>
            <person name="Jarju S."/>
            <person name="Secka A."/>
            <person name="Antonio M."/>
            <person name="Oren A."/>
            <person name="Chaudhuri R.R."/>
            <person name="La Ragione R."/>
            <person name="Hildebrand F."/>
            <person name="Pallen M.J."/>
        </authorList>
    </citation>
    <scope>NUCLEOTIDE SEQUENCE</scope>
    <source>
        <strain evidence="3">CHK180-2868</strain>
    </source>
</reference>
<dbReference type="PANTHER" id="PTHR30575">
    <property type="entry name" value="PEPTIDASE M20"/>
    <property type="match status" value="1"/>
</dbReference>
<comment type="caution">
    <text evidence="3">The sequence shown here is derived from an EMBL/GenBank/DDBJ whole genome shotgun (WGS) entry which is preliminary data.</text>
</comment>
<dbReference type="InterPro" id="IPR036264">
    <property type="entry name" value="Bact_exopeptidase_dim_dom"/>
</dbReference>
<dbReference type="AlphaFoldDB" id="A0A9D1D5P8"/>
<proteinExistence type="predicted"/>
<dbReference type="Gene3D" id="3.40.630.10">
    <property type="entry name" value="Zn peptidases"/>
    <property type="match status" value="1"/>
</dbReference>
<accession>A0A9D1D5P8</accession>
<dbReference type="GO" id="GO:0046657">
    <property type="term" value="P:folic acid catabolic process"/>
    <property type="evidence" value="ECO:0007669"/>
    <property type="project" value="TreeGrafter"/>
</dbReference>
<dbReference type="Pfam" id="PF01546">
    <property type="entry name" value="Peptidase_M20"/>
    <property type="match status" value="1"/>
</dbReference>
<gene>
    <name evidence="3" type="ORF">IAB28_02525</name>
</gene>
<evidence type="ECO:0000256" key="1">
    <source>
        <dbReference type="SAM" id="MobiDB-lite"/>
    </source>
</evidence>
<dbReference type="GO" id="GO:0071713">
    <property type="term" value="F:para-aminobenzoyl-glutamate hydrolase activity"/>
    <property type="evidence" value="ECO:0007669"/>
    <property type="project" value="TreeGrafter"/>
</dbReference>
<dbReference type="PANTHER" id="PTHR30575:SF0">
    <property type="entry name" value="XAA-ARG DIPEPTIDASE"/>
    <property type="match status" value="1"/>
</dbReference>
<dbReference type="Proteomes" id="UP000824250">
    <property type="component" value="Unassembled WGS sequence"/>
</dbReference>
<dbReference type="Gene3D" id="3.30.70.360">
    <property type="match status" value="1"/>
</dbReference>
<dbReference type="InterPro" id="IPR002933">
    <property type="entry name" value="Peptidase_M20"/>
</dbReference>
<name>A0A9D1D5P8_9FIRM</name>
<dbReference type="EMBL" id="DVGC01000011">
    <property type="protein sequence ID" value="HIR04829.1"/>
    <property type="molecule type" value="Genomic_DNA"/>
</dbReference>
<protein>
    <submittedName>
        <fullName evidence="3">Amidohydrolase</fullName>
    </submittedName>
</protein>
<dbReference type="SUPFAM" id="SSF53187">
    <property type="entry name" value="Zn-dependent exopeptidases"/>
    <property type="match status" value="1"/>
</dbReference>
<dbReference type="InterPro" id="IPR017439">
    <property type="entry name" value="Amidohydrolase"/>
</dbReference>
<sequence>MAGAFRDEVIRKIEESHAEYTRISDEIWGYAEPRFQEEQSSRLQQEYLKSRGFSIRADLAGEKTAFIAEYGSGKPVIAFLGEFDALSSLEQEADCTERRPIPGKENGHGCGHHLLGTASVAAVDGLKAWMEEKKLSGTIRYYGCPAEENAGGKAFLVRDGFFDDCDIALTWHPYALNKVMKGGFHLANFRVFFTFHGISSHAAGAPELGRSALDAVEIMDIGVNYMREHMIDAARVHGAITNSGGIAPNVIPSEAQILYAIRAPKVTQVKKLYERMCDIAKGAALITGTTVEIKQVAAYSDVINNDTLADLLQENLEHVVPIGYTDEELAYAKKFQQVITELDREGLKDMAAVIGGKEGKKKLMEMPLWDFIVDKNSRYGGGGSTDVGDVSWVVPTGQVYTNCYAAGTAMHSWQAVAQGKSAIAHKGMMAAAKVMAMTGAQLLLNPDLVEKAKADWKEELDGETYPSPLPKDSRPEIW</sequence>
<organism evidence="3 4">
    <name type="scientific">Candidatus Copromonas faecavium</name>
    <name type="common">nom. illeg.</name>
    <dbReference type="NCBI Taxonomy" id="2840740"/>
    <lineage>
        <taxon>Bacteria</taxon>
        <taxon>Bacillati</taxon>
        <taxon>Bacillota</taxon>
        <taxon>Clostridia</taxon>
        <taxon>Lachnospirales</taxon>
        <taxon>Lachnospiraceae</taxon>
        <taxon>Candidatus Copromonas (nom. illeg.)</taxon>
    </lineage>
</organism>
<dbReference type="Pfam" id="PF07687">
    <property type="entry name" value="M20_dimer"/>
    <property type="match status" value="1"/>
</dbReference>
<dbReference type="GO" id="GO:0005737">
    <property type="term" value="C:cytoplasm"/>
    <property type="evidence" value="ECO:0007669"/>
    <property type="project" value="TreeGrafter"/>
</dbReference>
<feature type="domain" description="Peptidase M20 dimerisation" evidence="2">
    <location>
        <begin position="193"/>
        <end position="281"/>
    </location>
</feature>
<dbReference type="GO" id="GO:0016805">
    <property type="term" value="F:dipeptidase activity"/>
    <property type="evidence" value="ECO:0007669"/>
    <property type="project" value="TreeGrafter"/>
</dbReference>
<reference evidence="3" key="1">
    <citation type="submission" date="2020-10" db="EMBL/GenBank/DDBJ databases">
        <authorList>
            <person name="Gilroy R."/>
        </authorList>
    </citation>
    <scope>NUCLEOTIDE SEQUENCE</scope>
    <source>
        <strain evidence="3">CHK180-2868</strain>
    </source>
</reference>
<dbReference type="NCBIfam" id="TIGR01891">
    <property type="entry name" value="amidohydrolases"/>
    <property type="match status" value="1"/>
</dbReference>
<dbReference type="CDD" id="cd05673">
    <property type="entry name" value="M20_Acy1L2_AbgB"/>
    <property type="match status" value="1"/>
</dbReference>
<evidence type="ECO:0000259" key="2">
    <source>
        <dbReference type="Pfam" id="PF07687"/>
    </source>
</evidence>
<dbReference type="InterPro" id="IPR052030">
    <property type="entry name" value="Peptidase_M20/M20A_hydrolases"/>
</dbReference>
<dbReference type="FunFam" id="3.30.70.360:FF:000004">
    <property type="entry name" value="Peptidase M20 domain-containing protein 2"/>
    <property type="match status" value="1"/>
</dbReference>
<dbReference type="InterPro" id="IPR017145">
    <property type="entry name" value="Aminobenzoyl-glu_utiliz_pB"/>
</dbReference>
<feature type="region of interest" description="Disordered" evidence="1">
    <location>
        <begin position="459"/>
        <end position="478"/>
    </location>
</feature>
<evidence type="ECO:0000313" key="3">
    <source>
        <dbReference type="EMBL" id="HIR04829.1"/>
    </source>
</evidence>
<dbReference type="InterPro" id="IPR011650">
    <property type="entry name" value="Peptidase_M20_dimer"/>
</dbReference>